<dbReference type="InterPro" id="IPR011013">
    <property type="entry name" value="Gal_mutarotase_sf_dom"/>
</dbReference>
<dbReference type="NCBIfam" id="NF008277">
    <property type="entry name" value="PRK11055.1"/>
    <property type="match status" value="1"/>
</dbReference>
<dbReference type="EC" id="5.1.3.3" evidence="5"/>
<evidence type="ECO:0000256" key="5">
    <source>
        <dbReference type="PIRNR" id="PIRNR005096"/>
    </source>
</evidence>
<gene>
    <name evidence="6" type="ORF">ACFOZ1_01095</name>
</gene>
<dbReference type="RefSeq" id="WP_390194962.1">
    <property type="nucleotide sequence ID" value="NZ_JBHSDV010000001.1"/>
</dbReference>
<dbReference type="InterPro" id="IPR008183">
    <property type="entry name" value="Aldose_1/G6P_1-epimerase"/>
</dbReference>
<dbReference type="SUPFAM" id="SSF74650">
    <property type="entry name" value="Galactose mutarotase-like"/>
    <property type="match status" value="1"/>
</dbReference>
<dbReference type="InterPro" id="IPR047215">
    <property type="entry name" value="Galactose_mutarotase-like"/>
</dbReference>
<evidence type="ECO:0000256" key="2">
    <source>
        <dbReference type="ARBA" id="ARBA00006206"/>
    </source>
</evidence>
<comment type="pathway">
    <text evidence="1 5">Carbohydrate metabolism; hexose metabolism.</text>
</comment>
<proteinExistence type="inferred from homology"/>
<dbReference type="CDD" id="cd09019">
    <property type="entry name" value="galactose_mutarotase_like"/>
    <property type="match status" value="1"/>
</dbReference>
<dbReference type="Proteomes" id="UP001595880">
    <property type="component" value="Unassembled WGS sequence"/>
</dbReference>
<comment type="similarity">
    <text evidence="2 5">Belongs to the aldose epimerase family.</text>
</comment>
<dbReference type="GO" id="GO:0016853">
    <property type="term" value="F:isomerase activity"/>
    <property type="evidence" value="ECO:0007669"/>
    <property type="project" value="UniProtKB-KW"/>
</dbReference>
<name>A0ABV8VQB4_9BACI</name>
<keyword evidence="3 5" id="KW-0413">Isomerase</keyword>
<dbReference type="InterPro" id="IPR015443">
    <property type="entry name" value="Aldose_1-epimerase"/>
</dbReference>
<dbReference type="PANTHER" id="PTHR10091">
    <property type="entry name" value="ALDOSE-1-EPIMERASE"/>
    <property type="match status" value="1"/>
</dbReference>
<evidence type="ECO:0000256" key="4">
    <source>
        <dbReference type="ARBA" id="ARBA00023277"/>
    </source>
</evidence>
<comment type="catalytic activity">
    <reaction evidence="5">
        <text>alpha-D-glucose = beta-D-glucose</text>
        <dbReference type="Rhea" id="RHEA:10264"/>
        <dbReference type="ChEBI" id="CHEBI:15903"/>
        <dbReference type="ChEBI" id="CHEBI:17925"/>
        <dbReference type="EC" id="5.1.3.3"/>
    </reaction>
</comment>
<keyword evidence="4 5" id="KW-0119">Carbohydrate metabolism</keyword>
<evidence type="ECO:0000313" key="7">
    <source>
        <dbReference type="Proteomes" id="UP001595880"/>
    </source>
</evidence>
<evidence type="ECO:0000256" key="3">
    <source>
        <dbReference type="ARBA" id="ARBA00023235"/>
    </source>
</evidence>
<dbReference type="PIRSF" id="PIRSF005096">
    <property type="entry name" value="GALM"/>
    <property type="match status" value="1"/>
</dbReference>
<reference evidence="7" key="1">
    <citation type="journal article" date="2019" name="Int. J. Syst. Evol. Microbiol.">
        <title>The Global Catalogue of Microorganisms (GCM) 10K type strain sequencing project: providing services to taxonomists for standard genome sequencing and annotation.</title>
        <authorList>
            <consortium name="The Broad Institute Genomics Platform"/>
            <consortium name="The Broad Institute Genome Sequencing Center for Infectious Disease"/>
            <person name="Wu L."/>
            <person name="Ma J."/>
        </authorList>
    </citation>
    <scope>NUCLEOTIDE SEQUENCE [LARGE SCALE GENOMIC DNA]</scope>
    <source>
        <strain evidence="7">KACC 14058</strain>
    </source>
</reference>
<evidence type="ECO:0000256" key="1">
    <source>
        <dbReference type="ARBA" id="ARBA00005028"/>
    </source>
</evidence>
<organism evidence="6 7">
    <name type="scientific">Gracilibacillus marinus</name>
    <dbReference type="NCBI Taxonomy" id="630535"/>
    <lineage>
        <taxon>Bacteria</taxon>
        <taxon>Bacillati</taxon>
        <taxon>Bacillota</taxon>
        <taxon>Bacilli</taxon>
        <taxon>Bacillales</taxon>
        <taxon>Bacillaceae</taxon>
        <taxon>Gracilibacillus</taxon>
    </lineage>
</organism>
<dbReference type="InterPro" id="IPR014718">
    <property type="entry name" value="GH-type_carb-bd"/>
</dbReference>
<dbReference type="EMBL" id="JBHSDV010000001">
    <property type="protein sequence ID" value="MFC4386394.1"/>
    <property type="molecule type" value="Genomic_DNA"/>
</dbReference>
<dbReference type="PANTHER" id="PTHR10091:SF0">
    <property type="entry name" value="GALACTOSE MUTAROTASE"/>
    <property type="match status" value="1"/>
</dbReference>
<evidence type="ECO:0000313" key="6">
    <source>
        <dbReference type="EMBL" id="MFC4386394.1"/>
    </source>
</evidence>
<sequence>MNIQTEALTVSGQQWKEFTLTNDHGMVVSILDFGGIITKVLTPDRDGKLENVVVGFENYEAYLDNPGYFGALIGRVAGRIANSEFELDGKTYSLPNNEGVNHLHGGEPGFHKSIWTVVPFENNEEVGLTLTLNSPDGENGYPGNLRMTVTYTLTNDNSFTITYEGVSDQKTVLTATNHSYFNLSGNLKEDIQEHVITLDSSKFVELDDALIPTGAIVDVDDTVFDFRNGRQMKDGVTSEYKQNLVANHGYDHYFLFDHSNDVSAIVHDEKSGRELKVITDQPGVVMYTSNNFPMAYPLTERQPAQYLGLCLETQASPASIHHDGFPSVILEKDEKYFAKTTFIFGVDNN</sequence>
<dbReference type="Pfam" id="PF01263">
    <property type="entry name" value="Aldose_epim"/>
    <property type="match status" value="1"/>
</dbReference>
<comment type="caution">
    <text evidence="6">The sequence shown here is derived from an EMBL/GenBank/DDBJ whole genome shotgun (WGS) entry which is preliminary data.</text>
</comment>
<keyword evidence="7" id="KW-1185">Reference proteome</keyword>
<accession>A0ABV8VQB4</accession>
<dbReference type="Gene3D" id="2.70.98.10">
    <property type="match status" value="1"/>
</dbReference>
<protein>
    <recommendedName>
        <fullName evidence="5">Aldose 1-epimerase</fullName>
        <ecNumber evidence="5">5.1.3.3</ecNumber>
    </recommendedName>
</protein>